<accession>A0A5B8Y5S4</accession>
<accession>A0A4Y6PTI6</accession>
<dbReference type="Pfam" id="PF10442">
    <property type="entry name" value="FIST_C"/>
    <property type="match status" value="1"/>
</dbReference>
<dbReference type="SMART" id="SM01204">
    <property type="entry name" value="FIST_C"/>
    <property type="match status" value="1"/>
</dbReference>
<dbReference type="SMART" id="SM00897">
    <property type="entry name" value="FIST"/>
    <property type="match status" value="1"/>
</dbReference>
<dbReference type="InterPro" id="IPR019494">
    <property type="entry name" value="FIST_C"/>
</dbReference>
<evidence type="ECO:0000313" key="5">
    <source>
        <dbReference type="Proteomes" id="UP000315995"/>
    </source>
</evidence>
<gene>
    <name evidence="4" type="ORF">FIV42_11470</name>
</gene>
<dbReference type="Pfam" id="PF08495">
    <property type="entry name" value="FIST"/>
    <property type="match status" value="1"/>
</dbReference>
<evidence type="ECO:0000256" key="1">
    <source>
        <dbReference type="SAM" id="MobiDB-lite"/>
    </source>
</evidence>
<dbReference type="Proteomes" id="UP000315995">
    <property type="component" value="Chromosome"/>
</dbReference>
<dbReference type="AlphaFoldDB" id="A0A4Y6PTI6"/>
<dbReference type="EMBL" id="CP041186">
    <property type="protein sequence ID" value="QDG51337.1"/>
    <property type="molecule type" value="Genomic_DNA"/>
</dbReference>
<sequence>MHQVALHYVFSKKPSNRCRCNRQICRDAGRFETHANLPASFLAVRGGIHGELERCESGPGSGDRQPDRLQVGGGAHLFAHWRQLAGGHERTRRRRGQGGRGPIRSTRNGLPVLNPASSSPEGVIMSQSIFTSHTSAGDAAEAARELTSGFADADIAVAAFFCAPDHDIAAVGEQLVEALPDAQVIGCTTAGEFTGTASSTDGVSLFALSADAVADASAALIEFGDDVAADVEQAADAVADELGVSLREASADEYIGFVLIDGLSGKEEAVNRALGNVAPTLNFVGGSAGDNLAFEKTEVFCNGKSSASAAVILLAHMSAPFEVVKSCSFEPTDASLTITKADEDQRIVWEFDGKPAVEAYAEAVGVAPDAIDSSVFMSSPVGLMLGDEPWIRSPQQAVDGGGIKFYCSIKEGMQVSVMRSTDLVGETQTHVAQACDRLDGEPAGILAFNCILRRLELDADDAHEAFRESFPAPVAGFHTYGESWLGHINQTLTAVVFGG</sequence>
<evidence type="ECO:0000259" key="2">
    <source>
        <dbReference type="SMART" id="SM00897"/>
    </source>
</evidence>
<feature type="domain" description="FIST" evidence="2">
    <location>
        <begin position="154"/>
        <end position="355"/>
    </location>
</feature>
<feature type="domain" description="FIST C-domain" evidence="3">
    <location>
        <begin position="356"/>
        <end position="488"/>
    </location>
</feature>
<dbReference type="PANTHER" id="PTHR40252:SF2">
    <property type="entry name" value="BLR0328 PROTEIN"/>
    <property type="match status" value="1"/>
</dbReference>
<organism evidence="4 5">
    <name type="scientific">Persicimonas caeni</name>
    <dbReference type="NCBI Taxonomy" id="2292766"/>
    <lineage>
        <taxon>Bacteria</taxon>
        <taxon>Deltaproteobacteria</taxon>
        <taxon>Bradymonadales</taxon>
        <taxon>Bradymonadaceae</taxon>
        <taxon>Persicimonas</taxon>
    </lineage>
</organism>
<name>A0A4Y6PTI6_PERCE</name>
<protein>
    <recommendedName>
        <fullName evidence="6">FIST domain-containing protein</fullName>
    </recommendedName>
</protein>
<evidence type="ECO:0000313" key="4">
    <source>
        <dbReference type="EMBL" id="QDG51337.1"/>
    </source>
</evidence>
<reference evidence="4 5" key="1">
    <citation type="submission" date="2019-06" db="EMBL/GenBank/DDBJ databases">
        <title>Persicimonas caeni gen. nov., sp. nov., a predatory bacterium isolated from solar saltern.</title>
        <authorList>
            <person name="Wang S."/>
        </authorList>
    </citation>
    <scope>NUCLEOTIDE SEQUENCE [LARGE SCALE GENOMIC DNA]</scope>
    <source>
        <strain evidence="4 5">YN101</strain>
    </source>
</reference>
<dbReference type="InterPro" id="IPR013702">
    <property type="entry name" value="FIST_domain_N"/>
</dbReference>
<dbReference type="OrthoDB" id="9807948at2"/>
<evidence type="ECO:0000259" key="3">
    <source>
        <dbReference type="SMART" id="SM01204"/>
    </source>
</evidence>
<feature type="region of interest" description="Disordered" evidence="1">
    <location>
        <begin position="83"/>
        <end position="119"/>
    </location>
</feature>
<evidence type="ECO:0008006" key="6">
    <source>
        <dbReference type="Google" id="ProtNLM"/>
    </source>
</evidence>
<proteinExistence type="predicted"/>
<dbReference type="PANTHER" id="PTHR40252">
    <property type="entry name" value="BLR0328 PROTEIN"/>
    <property type="match status" value="1"/>
</dbReference>
<keyword evidence="5" id="KW-1185">Reference proteome</keyword>